<sequence>MQNNYTLKELQKALKSHELELRIKFHSLTKKEKDILARTVKLQEEVGELSNDILSILSLQRKSKLAEFEKSNMYEEFADVILSVIMLANAVGVDIERAVRGKYKKLISVYAKDKI</sequence>
<dbReference type="SUPFAM" id="SSF101386">
    <property type="entry name" value="all-alpha NTP pyrophosphatases"/>
    <property type="match status" value="1"/>
</dbReference>
<evidence type="ECO:0000313" key="2">
    <source>
        <dbReference type="EMBL" id="OGK64869.1"/>
    </source>
</evidence>
<dbReference type="InterPro" id="IPR004518">
    <property type="entry name" value="MazG-like_dom"/>
</dbReference>
<dbReference type="EMBL" id="MGBG01000013">
    <property type="protein sequence ID" value="OGK64869.1"/>
    <property type="molecule type" value="Genomic_DNA"/>
</dbReference>
<comment type="caution">
    <text evidence="2">The sequence shown here is derived from an EMBL/GenBank/DDBJ whole genome shotgun (WGS) entry which is preliminary data.</text>
</comment>
<dbReference type="Gene3D" id="1.10.287.1080">
    <property type="entry name" value="MazG-like"/>
    <property type="match status" value="1"/>
</dbReference>
<evidence type="ECO:0000259" key="1">
    <source>
        <dbReference type="Pfam" id="PF03819"/>
    </source>
</evidence>
<dbReference type="Proteomes" id="UP000178450">
    <property type="component" value="Unassembled WGS sequence"/>
</dbReference>
<organism evidence="2 3">
    <name type="scientific">Candidatus Roizmanbacteria bacterium RIFOXYA1_FULL_41_12</name>
    <dbReference type="NCBI Taxonomy" id="1802082"/>
    <lineage>
        <taxon>Bacteria</taxon>
        <taxon>Candidatus Roizmaniibacteriota</taxon>
    </lineage>
</organism>
<feature type="domain" description="NTP pyrophosphohydrolase MazG-like" evidence="1">
    <location>
        <begin position="41"/>
        <end position="108"/>
    </location>
</feature>
<accession>A0A1F7KAI5</accession>
<name>A0A1F7KAI5_9BACT</name>
<protein>
    <recommendedName>
        <fullName evidence="1">NTP pyrophosphohydrolase MazG-like domain-containing protein</fullName>
    </recommendedName>
</protein>
<gene>
    <name evidence="2" type="ORF">A2209_04170</name>
</gene>
<evidence type="ECO:0000313" key="3">
    <source>
        <dbReference type="Proteomes" id="UP000178450"/>
    </source>
</evidence>
<dbReference type="Pfam" id="PF03819">
    <property type="entry name" value="MazG"/>
    <property type="match status" value="1"/>
</dbReference>
<dbReference type="AlphaFoldDB" id="A0A1F7KAI5"/>
<proteinExistence type="predicted"/>
<reference evidence="2 3" key="1">
    <citation type="journal article" date="2016" name="Nat. Commun.">
        <title>Thousands of microbial genomes shed light on interconnected biogeochemical processes in an aquifer system.</title>
        <authorList>
            <person name="Anantharaman K."/>
            <person name="Brown C.T."/>
            <person name="Hug L.A."/>
            <person name="Sharon I."/>
            <person name="Castelle C.J."/>
            <person name="Probst A.J."/>
            <person name="Thomas B.C."/>
            <person name="Singh A."/>
            <person name="Wilkins M.J."/>
            <person name="Karaoz U."/>
            <person name="Brodie E.L."/>
            <person name="Williams K.H."/>
            <person name="Hubbard S.S."/>
            <person name="Banfield J.F."/>
        </authorList>
    </citation>
    <scope>NUCLEOTIDE SEQUENCE [LARGE SCALE GENOMIC DNA]</scope>
</reference>